<dbReference type="RefSeq" id="WP_085053214.1">
    <property type="nucleotide sequence ID" value="NZ_LNQR01000100.1"/>
</dbReference>
<gene>
    <name evidence="3" type="ORF">ASN18_2590</name>
</gene>
<comment type="caution">
    <text evidence="3">The sequence shown here is derived from an EMBL/GenBank/DDBJ whole genome shotgun (WGS) entry which is preliminary data.</text>
</comment>
<keyword evidence="2" id="KW-0732">Signal</keyword>
<dbReference type="Pfam" id="PF13163">
    <property type="entry name" value="DUF3999"/>
    <property type="match status" value="1"/>
</dbReference>
<dbReference type="EMBL" id="LNQR01000100">
    <property type="protein sequence ID" value="KWT81166.1"/>
    <property type="molecule type" value="Genomic_DNA"/>
</dbReference>
<feature type="chain" id="PRO_5046696529" description="DUF3999 family protein" evidence="2">
    <location>
        <begin position="25"/>
        <end position="438"/>
    </location>
</feature>
<feature type="transmembrane region" description="Helical" evidence="1">
    <location>
        <begin position="408"/>
        <end position="426"/>
    </location>
</feature>
<evidence type="ECO:0000313" key="3">
    <source>
        <dbReference type="EMBL" id="KWT81166.1"/>
    </source>
</evidence>
<dbReference type="InterPro" id="IPR025060">
    <property type="entry name" value="DUF3999"/>
</dbReference>
<feature type="signal peptide" evidence="2">
    <location>
        <begin position="1"/>
        <end position="24"/>
    </location>
</feature>
<proteinExistence type="predicted"/>
<keyword evidence="1" id="KW-0812">Transmembrane</keyword>
<protein>
    <recommendedName>
        <fullName evidence="5">DUF3999 family protein</fullName>
    </recommendedName>
</protein>
<keyword evidence="4" id="KW-1185">Reference proteome</keyword>
<reference evidence="3 4" key="1">
    <citation type="submission" date="2015-11" db="EMBL/GenBank/DDBJ databases">
        <authorList>
            <person name="Lin W."/>
        </authorList>
    </citation>
    <scope>NUCLEOTIDE SEQUENCE [LARGE SCALE GENOMIC DNA]</scope>
    <source>
        <strain evidence="3 4">HCH-1</strain>
    </source>
</reference>
<evidence type="ECO:0008006" key="5">
    <source>
        <dbReference type="Google" id="ProtNLM"/>
    </source>
</evidence>
<evidence type="ECO:0000256" key="2">
    <source>
        <dbReference type="SAM" id="SignalP"/>
    </source>
</evidence>
<dbReference type="Proteomes" id="UP000060487">
    <property type="component" value="Unassembled WGS sequence"/>
</dbReference>
<name>A0ABR5SDQ4_9BACT</name>
<sequence>MKKLLIIFAVILTAILNMGQDVSAAPDKALQYIAPIAGTLKKGTLYRVHLTTEILQKCAQNCKDLRLIESVGTGEVPYIILNDISPGQPVETYTLKITDYSVKGTSVEITMKMPDAAKPITAIKVSTEARDFQKNAVLYGSTDQKHWQVLTEDSLYDFSSQVDLRKTSIHFKRADFPYYRLKLSEPNEQQKKINLTYEGLNLTVNEDTVKKLKINSVTALTTTTPDITTVYDNITFTGFKAQTTKNTVITIEAALPFNRIYFNVTNPYYNRRVMVSGSGAENQFIPLVGYLNIYAYPAYQTKNFIEFKSERHQHYRIEIENRNNPPLDIKDITFQWVRKYLFFVALNDGVPVNMYIGNPSAVRPDYDLSSFISQESWYKIQYETLKAGTLMPNPAFVQSLSNQQIGKTALRIVVILLVVLAGYWIYRLTTAPGRSKID</sequence>
<evidence type="ECO:0000256" key="1">
    <source>
        <dbReference type="SAM" id="Phobius"/>
    </source>
</evidence>
<keyword evidence="1" id="KW-1133">Transmembrane helix</keyword>
<evidence type="ECO:0000313" key="4">
    <source>
        <dbReference type="Proteomes" id="UP000060487"/>
    </source>
</evidence>
<keyword evidence="1" id="KW-0472">Membrane</keyword>
<accession>A0ABR5SDQ4</accession>
<organism evidence="3 4">
    <name type="scientific">Candidatus Magnetominusculus xianensis</name>
    <dbReference type="NCBI Taxonomy" id="1748249"/>
    <lineage>
        <taxon>Bacteria</taxon>
        <taxon>Pseudomonadati</taxon>
        <taxon>Nitrospirota</taxon>
        <taxon>Nitrospiria</taxon>
        <taxon>Nitrospirales</taxon>
        <taxon>Nitrospiraceae</taxon>
        <taxon>Candidatus Magnetominusculus</taxon>
    </lineage>
</organism>